<evidence type="ECO:0000313" key="2">
    <source>
        <dbReference type="Proteomes" id="UP000475862"/>
    </source>
</evidence>
<protein>
    <submittedName>
        <fullName evidence="1">Uncharacterized protein</fullName>
    </submittedName>
</protein>
<reference evidence="1 2" key="1">
    <citation type="submission" date="2019-08" db="EMBL/GenBank/DDBJ databases">
        <title>The genome of the soybean aphid Biotype 1, its phylome, world population structure and adaptation to the North American continent.</title>
        <authorList>
            <person name="Giordano R."/>
            <person name="Donthu R.K."/>
            <person name="Hernandez A.G."/>
            <person name="Wright C.L."/>
            <person name="Zimin A.V."/>
        </authorList>
    </citation>
    <scope>NUCLEOTIDE SEQUENCE [LARGE SCALE GENOMIC DNA]</scope>
    <source>
        <tissue evidence="1">Whole aphids</tissue>
    </source>
</reference>
<dbReference type="AlphaFoldDB" id="A0A6G0U1P4"/>
<accession>A0A6G0U1P4</accession>
<organism evidence="1 2">
    <name type="scientific">Aphis glycines</name>
    <name type="common">Soybean aphid</name>
    <dbReference type="NCBI Taxonomy" id="307491"/>
    <lineage>
        <taxon>Eukaryota</taxon>
        <taxon>Metazoa</taxon>
        <taxon>Ecdysozoa</taxon>
        <taxon>Arthropoda</taxon>
        <taxon>Hexapoda</taxon>
        <taxon>Insecta</taxon>
        <taxon>Pterygota</taxon>
        <taxon>Neoptera</taxon>
        <taxon>Paraneoptera</taxon>
        <taxon>Hemiptera</taxon>
        <taxon>Sternorrhyncha</taxon>
        <taxon>Aphidomorpha</taxon>
        <taxon>Aphidoidea</taxon>
        <taxon>Aphididae</taxon>
        <taxon>Aphidini</taxon>
        <taxon>Aphis</taxon>
        <taxon>Aphis</taxon>
    </lineage>
</organism>
<dbReference type="EMBL" id="VYZN01000009">
    <property type="protein sequence ID" value="KAE9542887.1"/>
    <property type="molecule type" value="Genomic_DNA"/>
</dbReference>
<sequence>MIQDRTGSSLYYFKVIKYHTMESNQSQSFPSSSPWLRALTFEIFTFSNEFRVSTGILLTSIIIEFCNTMFTAHTNRETSIITFFKLLYVITIIKRDIPVTVEEIINKLVFEFAKDLSFAFFAYRIGFPPLICNSITCRNNASISNFRGGFRWKSEYSWCIIQVKSTYYVIVENNSPPTILEFHILTELGNLSGTDFKMTLSDPTVPTNPMDVEQNILNYFKLGHFQKQLKYYELSETSSTILKYCITIYNTFNLKRYVASVCFLYEHCCTFHKIHLCSLEKIIALQNVDYYNDNLDNSRCQIVKYAKVNILLSIEHGDLALCKDSPIEHFINTVVYASHQTSLTNGFFDRPPFW</sequence>
<keyword evidence="2" id="KW-1185">Reference proteome</keyword>
<name>A0A6G0U1P4_APHGL</name>
<evidence type="ECO:0000313" key="1">
    <source>
        <dbReference type="EMBL" id="KAE9542887.1"/>
    </source>
</evidence>
<proteinExistence type="predicted"/>
<comment type="caution">
    <text evidence="1">The sequence shown here is derived from an EMBL/GenBank/DDBJ whole genome shotgun (WGS) entry which is preliminary data.</text>
</comment>
<gene>
    <name evidence="1" type="ORF">AGLY_002798</name>
</gene>
<dbReference type="Proteomes" id="UP000475862">
    <property type="component" value="Unassembled WGS sequence"/>
</dbReference>